<feature type="region of interest" description="Disordered" evidence="1">
    <location>
        <begin position="1"/>
        <end position="23"/>
    </location>
</feature>
<protein>
    <submittedName>
        <fullName evidence="2">Uncharacterized protein</fullName>
    </submittedName>
</protein>
<feature type="non-terminal residue" evidence="2">
    <location>
        <position position="70"/>
    </location>
</feature>
<organism evidence="2">
    <name type="scientific">Arion vulgaris</name>
    <dbReference type="NCBI Taxonomy" id="1028688"/>
    <lineage>
        <taxon>Eukaryota</taxon>
        <taxon>Metazoa</taxon>
        <taxon>Spiralia</taxon>
        <taxon>Lophotrochozoa</taxon>
        <taxon>Mollusca</taxon>
        <taxon>Gastropoda</taxon>
        <taxon>Heterobranchia</taxon>
        <taxon>Euthyneura</taxon>
        <taxon>Panpulmonata</taxon>
        <taxon>Eupulmonata</taxon>
        <taxon>Stylommatophora</taxon>
        <taxon>Helicina</taxon>
        <taxon>Arionoidea</taxon>
        <taxon>Arionidae</taxon>
        <taxon>Arion</taxon>
    </lineage>
</organism>
<evidence type="ECO:0000256" key="1">
    <source>
        <dbReference type="SAM" id="MobiDB-lite"/>
    </source>
</evidence>
<gene>
    <name evidence="2" type="primary">ORF215009</name>
</gene>
<sequence length="70" mass="8563">KQDISENPEWSEKSQIRKRPVDKNNKWKNVSVWGKRQPVDTRKTWKSISAWGKRDSDFETEKKWKEMKAW</sequence>
<accession>A0A0B7BYC9</accession>
<proteinExistence type="predicted"/>
<name>A0A0B7BYC9_9EUPU</name>
<feature type="non-terminal residue" evidence="2">
    <location>
        <position position="1"/>
    </location>
</feature>
<reference evidence="2" key="1">
    <citation type="submission" date="2014-12" db="EMBL/GenBank/DDBJ databases">
        <title>Insight into the proteome of Arion vulgaris.</title>
        <authorList>
            <person name="Aradska J."/>
            <person name="Bulat T."/>
            <person name="Smidak R."/>
            <person name="Sarate P."/>
            <person name="Gangsoo J."/>
            <person name="Sialana F."/>
            <person name="Bilban M."/>
            <person name="Lubec G."/>
        </authorList>
    </citation>
    <scope>NUCLEOTIDE SEQUENCE</scope>
    <source>
        <tissue evidence="2">Skin</tissue>
    </source>
</reference>
<dbReference type="EMBL" id="HACG01050330">
    <property type="protein sequence ID" value="CEK97195.1"/>
    <property type="molecule type" value="Transcribed_RNA"/>
</dbReference>
<evidence type="ECO:0000313" key="2">
    <source>
        <dbReference type="EMBL" id="CEK97195.1"/>
    </source>
</evidence>
<dbReference type="AlphaFoldDB" id="A0A0B7BYC9"/>